<dbReference type="InterPro" id="IPR027417">
    <property type="entry name" value="P-loop_NTPase"/>
</dbReference>
<protein>
    <submittedName>
        <fullName evidence="3">AAA family ATPase</fullName>
    </submittedName>
</protein>
<dbReference type="InterPro" id="IPR003395">
    <property type="entry name" value="RecF/RecN/SMC_N"/>
</dbReference>
<reference evidence="3" key="1">
    <citation type="submission" date="2019-09" db="EMBL/GenBank/DDBJ databases">
        <title>Characterisation of the sponge microbiome using genome-centric metagenomics.</title>
        <authorList>
            <person name="Engelberts J.P."/>
            <person name="Robbins S.J."/>
            <person name="De Goeij J.M."/>
            <person name="Aranda M."/>
            <person name="Bell S.C."/>
            <person name="Webster N.S."/>
        </authorList>
    </citation>
    <scope>NUCLEOTIDE SEQUENCE</scope>
    <source>
        <strain evidence="3">SB0661_bin_32</strain>
    </source>
</reference>
<evidence type="ECO:0000259" key="1">
    <source>
        <dbReference type="Pfam" id="PF02463"/>
    </source>
</evidence>
<dbReference type="EMBL" id="VXMH01000017">
    <property type="protein sequence ID" value="MYC94089.1"/>
    <property type="molecule type" value="Genomic_DNA"/>
</dbReference>
<dbReference type="GO" id="GO:0005524">
    <property type="term" value="F:ATP binding"/>
    <property type="evidence" value="ECO:0007669"/>
    <property type="project" value="InterPro"/>
</dbReference>
<gene>
    <name evidence="3" type="ORF">F4X14_03885</name>
</gene>
<dbReference type="GO" id="GO:0006302">
    <property type="term" value="P:double-strand break repair"/>
    <property type="evidence" value="ECO:0007669"/>
    <property type="project" value="TreeGrafter"/>
</dbReference>
<feature type="domain" description="ATPase AAA-type core" evidence="2">
    <location>
        <begin position="284"/>
        <end position="402"/>
    </location>
</feature>
<accession>A0A6B1D3G3</accession>
<dbReference type="AlphaFoldDB" id="A0A6B1D3G3"/>
<dbReference type="InterPro" id="IPR003959">
    <property type="entry name" value="ATPase_AAA_core"/>
</dbReference>
<dbReference type="GO" id="GO:0000731">
    <property type="term" value="P:DNA synthesis involved in DNA repair"/>
    <property type="evidence" value="ECO:0007669"/>
    <property type="project" value="TreeGrafter"/>
</dbReference>
<evidence type="ECO:0000313" key="3">
    <source>
        <dbReference type="EMBL" id="MYC94089.1"/>
    </source>
</evidence>
<feature type="domain" description="RecF/RecN/SMC N-terminal" evidence="1">
    <location>
        <begin position="1"/>
        <end position="45"/>
    </location>
</feature>
<dbReference type="PANTHER" id="PTHR32182:SF22">
    <property type="entry name" value="ATP-DEPENDENT ENDONUCLEASE, OLD FAMILY-RELATED"/>
    <property type="match status" value="1"/>
</dbReference>
<dbReference type="Pfam" id="PF02463">
    <property type="entry name" value="SMC_N"/>
    <property type="match status" value="1"/>
</dbReference>
<sequence>MLTRLQVSGFKNLVDVDVRFGPFTCIAGANGTGKSNLFDAIQFLGRLASDTFVDAAASIRAEEDKASSVQSLFHRIGSEYADSISFRAEMIIPDKDVDDLGQEAKATFTFLRYSLELAYRVDGNLPFSGSFELIQESLEHIKLGEASRHLRFQHSAKDWRNSVVKGRRAAPFISTVEHEGQRVVRLHQDGGSSGRPQSFSANNLPRTVLSTTNATESPTALLARREMQSWRLLQLEPSSLRRPDDFMTPPGMRPDGSHLPATLYSLAHSHNQIDSDGQDTWIYEQIALRLSELIDDVYEVTVDRDEKRQLLTLQVQDKNDTTHPARSLSDGTLRFLALAVLALDPSAQGVICLEEPENGIHPGRIAAMLELLQDIAVDVTRPVATDNPLRQVIVNTHSPAVVHQVPPESLLIAETEQAIRDNRRFQKAVFKWLPNTWRSVADPIEKAVMKGRLLYYLNPIPDNGSQLSLQIENSGMY</sequence>
<dbReference type="Pfam" id="PF13304">
    <property type="entry name" value="AAA_21"/>
    <property type="match status" value="1"/>
</dbReference>
<proteinExistence type="predicted"/>
<dbReference type="SUPFAM" id="SSF52540">
    <property type="entry name" value="P-loop containing nucleoside triphosphate hydrolases"/>
    <property type="match status" value="1"/>
</dbReference>
<dbReference type="Gene3D" id="3.40.50.300">
    <property type="entry name" value="P-loop containing nucleotide triphosphate hydrolases"/>
    <property type="match status" value="2"/>
</dbReference>
<evidence type="ECO:0000259" key="2">
    <source>
        <dbReference type="Pfam" id="PF13304"/>
    </source>
</evidence>
<dbReference type="PANTHER" id="PTHR32182">
    <property type="entry name" value="DNA REPLICATION AND REPAIR PROTEIN RECF"/>
    <property type="match status" value="1"/>
</dbReference>
<name>A0A6B1D3G3_9CHLR</name>
<dbReference type="GO" id="GO:0016887">
    <property type="term" value="F:ATP hydrolysis activity"/>
    <property type="evidence" value="ECO:0007669"/>
    <property type="project" value="InterPro"/>
</dbReference>
<comment type="caution">
    <text evidence="3">The sequence shown here is derived from an EMBL/GenBank/DDBJ whole genome shotgun (WGS) entry which is preliminary data.</text>
</comment>
<organism evidence="3">
    <name type="scientific">Caldilineaceae bacterium SB0661_bin_32</name>
    <dbReference type="NCBI Taxonomy" id="2605255"/>
    <lineage>
        <taxon>Bacteria</taxon>
        <taxon>Bacillati</taxon>
        <taxon>Chloroflexota</taxon>
        <taxon>Caldilineae</taxon>
        <taxon>Caldilineales</taxon>
        <taxon>Caldilineaceae</taxon>
    </lineage>
</organism>